<dbReference type="Proteomes" id="UP000297739">
    <property type="component" value="Unassembled WGS sequence"/>
</dbReference>
<comment type="caution">
    <text evidence="2">The sequence shown here is derived from an EMBL/GenBank/DDBJ whole genome shotgun (WGS) entry which is preliminary data.</text>
</comment>
<gene>
    <name evidence="2" type="ORF">E5J99_13920</name>
</gene>
<keyword evidence="3" id="KW-1185">Reference proteome</keyword>
<name>A0A4Z0PIN3_9BACT</name>
<dbReference type="EMBL" id="SRLD01000027">
    <property type="protein sequence ID" value="TGE15001.1"/>
    <property type="molecule type" value="Genomic_DNA"/>
</dbReference>
<proteinExistence type="predicted"/>
<dbReference type="OrthoDB" id="886372at2"/>
<reference evidence="2 3" key="1">
    <citation type="submission" date="2019-04" db="EMBL/GenBank/DDBJ databases">
        <authorList>
            <person name="Feng G."/>
            <person name="Zhang J."/>
            <person name="Zhu H."/>
        </authorList>
    </citation>
    <scope>NUCLEOTIDE SEQUENCE [LARGE SCALE GENOMIC DNA]</scope>
    <source>
        <strain evidence="2 3">JCM 17223</strain>
    </source>
</reference>
<evidence type="ECO:0000313" key="3">
    <source>
        <dbReference type="Proteomes" id="UP000297739"/>
    </source>
</evidence>
<accession>A0A4Z0PIN3</accession>
<organism evidence="2 3">
    <name type="scientific">Hymenobacter elongatus</name>
    <dbReference type="NCBI Taxonomy" id="877208"/>
    <lineage>
        <taxon>Bacteria</taxon>
        <taxon>Pseudomonadati</taxon>
        <taxon>Bacteroidota</taxon>
        <taxon>Cytophagia</taxon>
        <taxon>Cytophagales</taxon>
        <taxon>Hymenobacteraceae</taxon>
        <taxon>Hymenobacter</taxon>
    </lineage>
</organism>
<evidence type="ECO:0000313" key="2">
    <source>
        <dbReference type="EMBL" id="TGE15001.1"/>
    </source>
</evidence>
<dbReference type="AlphaFoldDB" id="A0A4Z0PIN3"/>
<evidence type="ECO:0000256" key="1">
    <source>
        <dbReference type="SAM" id="MobiDB-lite"/>
    </source>
</evidence>
<protein>
    <submittedName>
        <fullName evidence="2">Uncharacterized protein</fullName>
    </submittedName>
</protein>
<feature type="region of interest" description="Disordered" evidence="1">
    <location>
        <begin position="89"/>
        <end position="108"/>
    </location>
</feature>
<dbReference type="RefSeq" id="WP_135498426.1">
    <property type="nucleotide sequence ID" value="NZ_SRLD01000027.1"/>
</dbReference>
<sequence>MNLFIEAEFEAANWELEQLLDRWPQQAERTLTLLAALQEFFRQGACHWPEQEPPCLPEGPIYEARRARAWSHRENPALAQQYLENRRQAEQALDARRNQAAAELPVTE</sequence>